<name>A0A327YYM8_9ACTN</name>
<keyword evidence="2" id="KW-0472">Membrane</keyword>
<dbReference type="RefSeq" id="WP_111654848.1">
    <property type="nucleotide sequence ID" value="NZ_JACHWI010000002.1"/>
</dbReference>
<dbReference type="AlphaFoldDB" id="A0A327YYM8"/>
<protein>
    <submittedName>
        <fullName evidence="4">BON domain-containing protein</fullName>
    </submittedName>
</protein>
<dbReference type="EMBL" id="QLMJ01000029">
    <property type="protein sequence ID" value="RAK26003.1"/>
    <property type="molecule type" value="Genomic_DNA"/>
</dbReference>
<feature type="transmembrane region" description="Helical" evidence="2">
    <location>
        <begin position="97"/>
        <end position="115"/>
    </location>
</feature>
<accession>A0A327YYM8</accession>
<sequence length="118" mass="13021">MKTEIDTLLTYRVIARIVGDPVLHRQRITVEVHDQVVTLLGRVPSPQARLTAAELARHTPGVRDICNRLRAGGRDRPDEFDELTAPYQPPSPRPANGLALTVALFFAFVTIILALSGE</sequence>
<dbReference type="Proteomes" id="UP000249341">
    <property type="component" value="Unassembled WGS sequence"/>
</dbReference>
<feature type="domain" description="BON" evidence="3">
    <location>
        <begin position="5"/>
        <end position="73"/>
    </location>
</feature>
<evidence type="ECO:0000259" key="3">
    <source>
        <dbReference type="PROSITE" id="PS50914"/>
    </source>
</evidence>
<keyword evidence="5" id="KW-1185">Reference proteome</keyword>
<dbReference type="OrthoDB" id="3403070at2"/>
<proteinExistence type="predicted"/>
<dbReference type="PROSITE" id="PS50914">
    <property type="entry name" value="BON"/>
    <property type="match status" value="1"/>
</dbReference>
<reference evidence="4 5" key="1">
    <citation type="submission" date="2018-06" db="EMBL/GenBank/DDBJ databases">
        <title>Genomic Encyclopedia of Type Strains, Phase III (KMG-III): the genomes of soil and plant-associated and newly described type strains.</title>
        <authorList>
            <person name="Whitman W."/>
        </authorList>
    </citation>
    <scope>NUCLEOTIDE SEQUENCE [LARGE SCALE GENOMIC DNA]</scope>
    <source>
        <strain evidence="4 5">CGMCC 4.7090</strain>
    </source>
</reference>
<organism evidence="4 5">
    <name type="scientific">Actinoplanes lutulentus</name>
    <dbReference type="NCBI Taxonomy" id="1287878"/>
    <lineage>
        <taxon>Bacteria</taxon>
        <taxon>Bacillati</taxon>
        <taxon>Actinomycetota</taxon>
        <taxon>Actinomycetes</taxon>
        <taxon>Micromonosporales</taxon>
        <taxon>Micromonosporaceae</taxon>
        <taxon>Actinoplanes</taxon>
    </lineage>
</organism>
<evidence type="ECO:0000313" key="5">
    <source>
        <dbReference type="Proteomes" id="UP000249341"/>
    </source>
</evidence>
<evidence type="ECO:0000313" key="4">
    <source>
        <dbReference type="EMBL" id="RAK26003.1"/>
    </source>
</evidence>
<evidence type="ECO:0000256" key="1">
    <source>
        <dbReference type="SAM" id="MobiDB-lite"/>
    </source>
</evidence>
<gene>
    <name evidence="4" type="ORF">B0I29_12939</name>
</gene>
<evidence type="ECO:0000256" key="2">
    <source>
        <dbReference type="SAM" id="Phobius"/>
    </source>
</evidence>
<keyword evidence="2" id="KW-0812">Transmembrane</keyword>
<dbReference type="Pfam" id="PF04972">
    <property type="entry name" value="BON"/>
    <property type="match status" value="1"/>
</dbReference>
<feature type="region of interest" description="Disordered" evidence="1">
    <location>
        <begin position="72"/>
        <end position="91"/>
    </location>
</feature>
<comment type="caution">
    <text evidence="4">The sequence shown here is derived from an EMBL/GenBank/DDBJ whole genome shotgun (WGS) entry which is preliminary data.</text>
</comment>
<dbReference type="InterPro" id="IPR007055">
    <property type="entry name" value="BON_dom"/>
</dbReference>
<keyword evidence="2" id="KW-1133">Transmembrane helix</keyword>
<dbReference type="Gene3D" id="3.30.1340.30">
    <property type="match status" value="1"/>
</dbReference>